<evidence type="ECO:0000313" key="4">
    <source>
        <dbReference type="Proteomes" id="UP000036403"/>
    </source>
</evidence>
<protein>
    <submittedName>
        <fullName evidence="3">Integrase core domain protein</fullName>
    </submittedName>
</protein>
<dbReference type="GO" id="GO:0015074">
    <property type="term" value="P:DNA integration"/>
    <property type="evidence" value="ECO:0007669"/>
    <property type="project" value="InterPro"/>
</dbReference>
<dbReference type="InterPro" id="IPR012337">
    <property type="entry name" value="RNaseH-like_sf"/>
</dbReference>
<reference evidence="3 4" key="1">
    <citation type="submission" date="2015-04" db="EMBL/GenBank/DDBJ databases">
        <title>Lasius niger genome sequencing.</title>
        <authorList>
            <person name="Konorov E.A."/>
            <person name="Nikitin M.A."/>
            <person name="Kirill M.V."/>
            <person name="Chang P."/>
        </authorList>
    </citation>
    <scope>NUCLEOTIDE SEQUENCE [LARGE SCALE GENOMIC DNA]</scope>
    <source>
        <tissue evidence="3">Whole</tissue>
    </source>
</reference>
<organism evidence="3 4">
    <name type="scientific">Lasius niger</name>
    <name type="common">Black garden ant</name>
    <dbReference type="NCBI Taxonomy" id="67767"/>
    <lineage>
        <taxon>Eukaryota</taxon>
        <taxon>Metazoa</taxon>
        <taxon>Ecdysozoa</taxon>
        <taxon>Arthropoda</taxon>
        <taxon>Hexapoda</taxon>
        <taxon>Insecta</taxon>
        <taxon>Pterygota</taxon>
        <taxon>Neoptera</taxon>
        <taxon>Endopterygota</taxon>
        <taxon>Hymenoptera</taxon>
        <taxon>Apocrita</taxon>
        <taxon>Aculeata</taxon>
        <taxon>Formicoidea</taxon>
        <taxon>Formicidae</taxon>
        <taxon>Formicinae</taxon>
        <taxon>Lasius</taxon>
        <taxon>Lasius</taxon>
    </lineage>
</organism>
<evidence type="ECO:0000259" key="2">
    <source>
        <dbReference type="PROSITE" id="PS50994"/>
    </source>
</evidence>
<evidence type="ECO:0000256" key="1">
    <source>
        <dbReference type="SAM" id="MobiDB-lite"/>
    </source>
</evidence>
<name>A0A0J7K0S4_LASNI</name>
<dbReference type="STRING" id="67767.A0A0J7K0S4"/>
<feature type="region of interest" description="Disordered" evidence="1">
    <location>
        <begin position="193"/>
        <end position="226"/>
    </location>
</feature>
<proteinExistence type="predicted"/>
<dbReference type="AlphaFoldDB" id="A0A0J7K0S4"/>
<gene>
    <name evidence="3" type="ORF">RF55_18825</name>
</gene>
<feature type="compositionally biased region" description="Basic residues" evidence="1">
    <location>
        <begin position="1"/>
        <end position="11"/>
    </location>
</feature>
<dbReference type="PANTHER" id="PTHR37984:SF15">
    <property type="entry name" value="INTEGRASE CATALYTIC DOMAIN-CONTAINING PROTEIN"/>
    <property type="match status" value="1"/>
</dbReference>
<dbReference type="EMBL" id="LBMM01018004">
    <property type="protein sequence ID" value="KMQ83904.1"/>
    <property type="molecule type" value="Genomic_DNA"/>
</dbReference>
<sequence length="226" mass="26728">MTRLLGIKKTRTTALHPQSDEQVERHHQTILNYLAKFISEGQKDWDSWIPINLMAYRSSKHEATSASPAKLYFAHDFRLPLDLLRGSPPEREEENSIGNYIQRLKKKLRDVHNNARQRLNLQSFRSKERYDQRARQINFNVGHDVWFYNPRRVGGKSPKLQSNWEGPYRIIKKHSVVFGIRKSNRHKYKIVHSDRRILSNDGNKGKEKETKKTEKRNLKDEDCLTP</sequence>
<dbReference type="Proteomes" id="UP000036403">
    <property type="component" value="Unassembled WGS sequence"/>
</dbReference>
<feature type="domain" description="Integrase catalytic" evidence="2">
    <location>
        <begin position="1"/>
        <end position="76"/>
    </location>
</feature>
<feature type="region of interest" description="Disordered" evidence="1">
    <location>
        <begin position="1"/>
        <end position="21"/>
    </location>
</feature>
<dbReference type="PROSITE" id="PS50994">
    <property type="entry name" value="INTEGRASE"/>
    <property type="match status" value="1"/>
</dbReference>
<keyword evidence="4" id="KW-1185">Reference proteome</keyword>
<dbReference type="PaxDb" id="67767-A0A0J7K0S4"/>
<dbReference type="PANTHER" id="PTHR37984">
    <property type="entry name" value="PROTEIN CBG26694"/>
    <property type="match status" value="1"/>
</dbReference>
<dbReference type="InterPro" id="IPR050951">
    <property type="entry name" value="Retrovirus_Pol_polyprotein"/>
</dbReference>
<dbReference type="OrthoDB" id="7553636at2759"/>
<dbReference type="GO" id="GO:0003676">
    <property type="term" value="F:nucleic acid binding"/>
    <property type="evidence" value="ECO:0007669"/>
    <property type="project" value="InterPro"/>
</dbReference>
<evidence type="ECO:0000313" key="3">
    <source>
        <dbReference type="EMBL" id="KMQ83904.1"/>
    </source>
</evidence>
<dbReference type="InterPro" id="IPR001584">
    <property type="entry name" value="Integrase_cat-core"/>
</dbReference>
<dbReference type="InterPro" id="IPR036397">
    <property type="entry name" value="RNaseH_sf"/>
</dbReference>
<dbReference type="Gene3D" id="3.30.420.10">
    <property type="entry name" value="Ribonuclease H-like superfamily/Ribonuclease H"/>
    <property type="match status" value="1"/>
</dbReference>
<comment type="caution">
    <text evidence="3">The sequence shown here is derived from an EMBL/GenBank/DDBJ whole genome shotgun (WGS) entry which is preliminary data.</text>
</comment>
<dbReference type="SUPFAM" id="SSF53098">
    <property type="entry name" value="Ribonuclease H-like"/>
    <property type="match status" value="1"/>
</dbReference>
<accession>A0A0J7K0S4</accession>